<reference evidence="7" key="2">
    <citation type="submission" date="2020-11" db="EMBL/GenBank/DDBJ databases">
        <authorList>
            <person name="McCartney M.A."/>
            <person name="Auch B."/>
            <person name="Kono T."/>
            <person name="Mallez S."/>
            <person name="Becker A."/>
            <person name="Gohl D.M."/>
            <person name="Silverstein K.A.T."/>
            <person name="Koren S."/>
            <person name="Bechman K.B."/>
            <person name="Herman A."/>
            <person name="Abrahante J.E."/>
            <person name="Garbe J."/>
        </authorList>
    </citation>
    <scope>NUCLEOTIDE SEQUENCE</scope>
    <source>
        <strain evidence="7">Duluth1</strain>
        <tissue evidence="7">Whole animal</tissue>
    </source>
</reference>
<evidence type="ECO:0000256" key="1">
    <source>
        <dbReference type="ARBA" id="ARBA00004141"/>
    </source>
</evidence>
<dbReference type="PANTHER" id="PTHR21421:SF29">
    <property type="entry name" value="GUSTATORY RECEPTOR 5A FOR TREHALOSE-RELATED"/>
    <property type="match status" value="1"/>
</dbReference>
<dbReference type="GO" id="GO:0051606">
    <property type="term" value="P:detection of stimulus"/>
    <property type="evidence" value="ECO:0007669"/>
    <property type="project" value="UniProtKB-ARBA"/>
</dbReference>
<keyword evidence="4 6" id="KW-0472">Membrane</keyword>
<feature type="transmembrane region" description="Helical" evidence="6">
    <location>
        <begin position="103"/>
        <end position="122"/>
    </location>
</feature>
<dbReference type="PANTHER" id="PTHR21421">
    <property type="entry name" value="GUSTATORY RECEPTOR"/>
    <property type="match status" value="1"/>
</dbReference>
<evidence type="ECO:0008006" key="9">
    <source>
        <dbReference type="Google" id="ProtNLM"/>
    </source>
</evidence>
<keyword evidence="3 6" id="KW-1133">Transmembrane helix</keyword>
<feature type="transmembrane region" description="Helical" evidence="6">
    <location>
        <begin position="165"/>
        <end position="183"/>
    </location>
</feature>
<protein>
    <recommendedName>
        <fullName evidence="9">Gustatory receptor</fullName>
    </recommendedName>
</protein>
<evidence type="ECO:0000256" key="2">
    <source>
        <dbReference type="ARBA" id="ARBA00022692"/>
    </source>
</evidence>
<feature type="transmembrane region" description="Helical" evidence="6">
    <location>
        <begin position="313"/>
        <end position="336"/>
    </location>
</feature>
<dbReference type="GO" id="GO:0038023">
    <property type="term" value="F:signaling receptor activity"/>
    <property type="evidence" value="ECO:0007669"/>
    <property type="project" value="UniProtKB-ARBA"/>
</dbReference>
<evidence type="ECO:0000313" key="8">
    <source>
        <dbReference type="Proteomes" id="UP000828390"/>
    </source>
</evidence>
<comment type="caution">
    <text evidence="7">The sequence shown here is derived from an EMBL/GenBank/DDBJ whole genome shotgun (WGS) entry which is preliminary data.</text>
</comment>
<evidence type="ECO:0000313" key="7">
    <source>
        <dbReference type="EMBL" id="KAH3852357.1"/>
    </source>
</evidence>
<feature type="transmembrane region" description="Helical" evidence="6">
    <location>
        <begin position="390"/>
        <end position="407"/>
    </location>
</feature>
<dbReference type="GO" id="GO:0016020">
    <property type="term" value="C:membrane"/>
    <property type="evidence" value="ECO:0007669"/>
    <property type="project" value="UniProtKB-SubCell"/>
</dbReference>
<dbReference type="Proteomes" id="UP000828390">
    <property type="component" value="Unassembled WGS sequence"/>
</dbReference>
<proteinExistence type="predicted"/>
<accession>A0A9D4L862</accession>
<keyword evidence="2 6" id="KW-0812">Transmembrane</keyword>
<evidence type="ECO:0000256" key="5">
    <source>
        <dbReference type="ARBA" id="ARBA00023170"/>
    </source>
</evidence>
<dbReference type="InterPro" id="IPR013604">
    <property type="entry name" value="7TM_chemorcpt"/>
</dbReference>
<feature type="transmembrane region" description="Helical" evidence="6">
    <location>
        <begin position="72"/>
        <end position="91"/>
    </location>
</feature>
<feature type="transmembrane region" description="Helical" evidence="6">
    <location>
        <begin position="40"/>
        <end position="60"/>
    </location>
</feature>
<evidence type="ECO:0000256" key="6">
    <source>
        <dbReference type="SAM" id="Phobius"/>
    </source>
</evidence>
<feature type="transmembrane region" description="Helical" evidence="6">
    <location>
        <begin position="283"/>
        <end position="301"/>
    </location>
</feature>
<dbReference type="GO" id="GO:0050909">
    <property type="term" value="P:sensory perception of taste"/>
    <property type="evidence" value="ECO:0007669"/>
    <property type="project" value="InterPro"/>
</dbReference>
<feature type="transmembrane region" description="Helical" evidence="6">
    <location>
        <begin position="203"/>
        <end position="222"/>
    </location>
</feature>
<evidence type="ECO:0000256" key="4">
    <source>
        <dbReference type="ARBA" id="ARBA00023136"/>
    </source>
</evidence>
<name>A0A9D4L862_DREPO</name>
<gene>
    <name evidence="7" type="ORF">DPMN_094863</name>
</gene>
<dbReference type="EMBL" id="JAIWYP010000003">
    <property type="protein sequence ID" value="KAH3852357.1"/>
    <property type="molecule type" value="Genomic_DNA"/>
</dbReference>
<organism evidence="7 8">
    <name type="scientific">Dreissena polymorpha</name>
    <name type="common">Zebra mussel</name>
    <name type="synonym">Mytilus polymorpha</name>
    <dbReference type="NCBI Taxonomy" id="45954"/>
    <lineage>
        <taxon>Eukaryota</taxon>
        <taxon>Metazoa</taxon>
        <taxon>Spiralia</taxon>
        <taxon>Lophotrochozoa</taxon>
        <taxon>Mollusca</taxon>
        <taxon>Bivalvia</taxon>
        <taxon>Autobranchia</taxon>
        <taxon>Heteroconchia</taxon>
        <taxon>Euheterodonta</taxon>
        <taxon>Imparidentia</taxon>
        <taxon>Neoheterodontei</taxon>
        <taxon>Myida</taxon>
        <taxon>Dreissenoidea</taxon>
        <taxon>Dreissenidae</taxon>
        <taxon>Dreissena</taxon>
    </lineage>
</organism>
<dbReference type="Pfam" id="PF08395">
    <property type="entry name" value="7tm_7"/>
    <property type="match status" value="1"/>
</dbReference>
<comment type="subcellular location">
    <subcellularLocation>
        <location evidence="1">Membrane</location>
        <topology evidence="1">Multi-pass membrane protein</topology>
    </subcellularLocation>
</comment>
<keyword evidence="8" id="KW-1185">Reference proteome</keyword>
<reference evidence="7" key="1">
    <citation type="journal article" date="2019" name="bioRxiv">
        <title>The Genome of the Zebra Mussel, Dreissena polymorpha: A Resource for Invasive Species Research.</title>
        <authorList>
            <person name="McCartney M.A."/>
            <person name="Auch B."/>
            <person name="Kono T."/>
            <person name="Mallez S."/>
            <person name="Zhang Y."/>
            <person name="Obille A."/>
            <person name="Becker A."/>
            <person name="Abrahante J.E."/>
            <person name="Garbe J."/>
            <person name="Badalamenti J.P."/>
            <person name="Herman A."/>
            <person name="Mangelson H."/>
            <person name="Liachko I."/>
            <person name="Sullivan S."/>
            <person name="Sone E.D."/>
            <person name="Koren S."/>
            <person name="Silverstein K.A.T."/>
            <person name="Beckman K.B."/>
            <person name="Gohl D.M."/>
        </authorList>
    </citation>
    <scope>NUCLEOTIDE SEQUENCE</scope>
    <source>
        <strain evidence="7">Duluth1</strain>
        <tissue evidence="7">Whole animal</tissue>
    </source>
</reference>
<dbReference type="AlphaFoldDB" id="A0A9D4L862"/>
<evidence type="ECO:0000256" key="3">
    <source>
        <dbReference type="ARBA" id="ARBA00022989"/>
    </source>
</evidence>
<dbReference type="OrthoDB" id="6478931at2759"/>
<sequence length="408" mass="45901">MSQDTPITYFEEMKVKPEVVEAWGDDSAQTSKLKKLIRPLLIAMALCGCYNFSDIMYIVHGHSCNAKNALSSIYRFVYLVIILIMCIKYGVCLHYASSENKLLNVLAFLWVLSLLSSFIVYLKTTSRQFGNLEKCFKTWEEDIVRESKELGLRCPISVIKSRMKWAVTVATVVIVTNVAGLTLQAEMYPELASIHYFPLQNSIGAKIGFSVLAVMASALWIIPQAYAMVLSRILTLLFEIFTEKLEQDICSDRCTVPNNFQKLRLLHLKLSKLVSDLDKDLSWFYAADIGFGTGLGVFSLYQIMKTTMDTFTLILFMFWFLASLAIICFASTFAAFTHEAAHGPLDCIYNINVQDISVEKLAQLNLFLSKLTGTQIGFTTSGLLTITKEFILTLAGVFLTYLAVLYTL</sequence>
<keyword evidence="5" id="KW-0675">Receptor</keyword>